<evidence type="ECO:0000259" key="1">
    <source>
        <dbReference type="Pfam" id="PF01592"/>
    </source>
</evidence>
<dbReference type="NCBIfam" id="TIGR01994">
    <property type="entry name" value="SUF_scaf_2"/>
    <property type="match status" value="1"/>
</dbReference>
<protein>
    <submittedName>
        <fullName evidence="2">SUF system NifU family Fe-S cluster assembly protein</fullName>
    </submittedName>
</protein>
<organism evidence="2 3">
    <name type="scientific">Leucobacter muris</name>
    <dbReference type="NCBI Taxonomy" id="1935379"/>
    <lineage>
        <taxon>Bacteria</taxon>
        <taxon>Bacillati</taxon>
        <taxon>Actinomycetota</taxon>
        <taxon>Actinomycetes</taxon>
        <taxon>Micrococcales</taxon>
        <taxon>Microbacteriaceae</taxon>
        <taxon>Leucobacter</taxon>
    </lineage>
</organism>
<accession>A0ABX5QHD3</accession>
<dbReference type="SUPFAM" id="SSF82649">
    <property type="entry name" value="SufE/NifU"/>
    <property type="match status" value="1"/>
</dbReference>
<evidence type="ECO:0000313" key="3">
    <source>
        <dbReference type="Proteomes" id="UP000285768"/>
    </source>
</evidence>
<proteinExistence type="predicted"/>
<evidence type="ECO:0000313" key="2">
    <source>
        <dbReference type="EMBL" id="QAB18376.1"/>
    </source>
</evidence>
<dbReference type="Gene3D" id="3.90.1010.10">
    <property type="match status" value="1"/>
</dbReference>
<dbReference type="Pfam" id="PF01592">
    <property type="entry name" value="NifU_N"/>
    <property type="match status" value="1"/>
</dbReference>
<dbReference type="InterPro" id="IPR002871">
    <property type="entry name" value="NIF_FeS_clus_asmbl_NifU_N"/>
</dbReference>
<dbReference type="EMBL" id="CP035037">
    <property type="protein sequence ID" value="QAB18376.1"/>
    <property type="molecule type" value="Genomic_DNA"/>
</dbReference>
<sequence>MSALDGLYQELILDHSKRPVGKGALDAPEGALTASHHEFNPSCGDEIDLSIAVDPESGRIESLAWNGQGCSISMASASILSQLVRDEHLTLEGAQQRIAAFREMIQARGEGEPDEELLGDAVALQGVAKFVMRVKCAMLGWVALEADLRQVEGQRA</sequence>
<gene>
    <name evidence="2" type="ORF">Leucomu_11010</name>
</gene>
<dbReference type="RefSeq" id="WP_128387259.1">
    <property type="nucleotide sequence ID" value="NZ_CP035037.1"/>
</dbReference>
<feature type="domain" description="NIF system FeS cluster assembly NifU N-terminal" evidence="1">
    <location>
        <begin position="8"/>
        <end position="136"/>
    </location>
</feature>
<dbReference type="Proteomes" id="UP000285768">
    <property type="component" value="Chromosome"/>
</dbReference>
<reference evidence="2 3" key="1">
    <citation type="submission" date="2019-01" db="EMBL/GenBank/DDBJ databases">
        <title>Leucobacter muris sp. nov. isolated from the nose of a laboratory mouse.</title>
        <authorList>
            <person name="Benga L."/>
            <person name="Sproeer C."/>
            <person name="Schumann P."/>
            <person name="Verbarg S."/>
            <person name="Bunk B."/>
            <person name="Engelhardt E."/>
            <person name="Benten P.M."/>
            <person name="Sager M."/>
        </authorList>
    </citation>
    <scope>NUCLEOTIDE SEQUENCE [LARGE SCALE GENOMIC DNA]</scope>
    <source>
        <strain evidence="2 3">DSM 101948</strain>
    </source>
</reference>
<name>A0ABX5QHD3_9MICO</name>
<dbReference type="CDD" id="cd06664">
    <property type="entry name" value="IscU_like"/>
    <property type="match status" value="1"/>
</dbReference>
<dbReference type="PANTHER" id="PTHR10093">
    <property type="entry name" value="IRON-SULFUR CLUSTER ASSEMBLY ENZYME NIFU HOMOLOG"/>
    <property type="match status" value="1"/>
</dbReference>
<keyword evidence="3" id="KW-1185">Reference proteome</keyword>